<feature type="non-terminal residue" evidence="1">
    <location>
        <position position="1"/>
    </location>
</feature>
<feature type="non-terminal residue" evidence="1">
    <location>
        <position position="73"/>
    </location>
</feature>
<name>A0A0B6YKM2_9EUPU</name>
<proteinExistence type="predicted"/>
<evidence type="ECO:0000313" key="1">
    <source>
        <dbReference type="EMBL" id="CEK56341.1"/>
    </source>
</evidence>
<reference evidence="1" key="1">
    <citation type="submission" date="2014-12" db="EMBL/GenBank/DDBJ databases">
        <title>Insight into the proteome of Arion vulgaris.</title>
        <authorList>
            <person name="Aradska J."/>
            <person name="Bulat T."/>
            <person name="Smidak R."/>
            <person name="Sarate P."/>
            <person name="Gangsoo J."/>
            <person name="Sialana F."/>
            <person name="Bilban M."/>
            <person name="Lubec G."/>
        </authorList>
    </citation>
    <scope>NUCLEOTIDE SEQUENCE</scope>
    <source>
        <tissue evidence="1">Skin</tissue>
    </source>
</reference>
<protein>
    <submittedName>
        <fullName evidence="1">Uncharacterized protein</fullName>
    </submittedName>
</protein>
<gene>
    <name evidence="1" type="primary">ORF27411</name>
</gene>
<dbReference type="AlphaFoldDB" id="A0A0B6YKM2"/>
<organism evidence="1">
    <name type="scientific">Arion vulgaris</name>
    <dbReference type="NCBI Taxonomy" id="1028688"/>
    <lineage>
        <taxon>Eukaryota</taxon>
        <taxon>Metazoa</taxon>
        <taxon>Spiralia</taxon>
        <taxon>Lophotrochozoa</taxon>
        <taxon>Mollusca</taxon>
        <taxon>Gastropoda</taxon>
        <taxon>Heterobranchia</taxon>
        <taxon>Euthyneura</taxon>
        <taxon>Panpulmonata</taxon>
        <taxon>Eupulmonata</taxon>
        <taxon>Stylommatophora</taxon>
        <taxon>Helicina</taxon>
        <taxon>Arionoidea</taxon>
        <taxon>Arionidae</taxon>
        <taxon>Arion</taxon>
    </lineage>
</organism>
<accession>A0A0B6YKM2</accession>
<sequence length="73" mass="8558">ITQNNNIKNTRTIENKQEEIIYDQLENTINSNDNIELLINSQRFMEKSSELRTDPSADAWCQDNLRNLASKIF</sequence>
<dbReference type="EMBL" id="HACG01009476">
    <property type="protein sequence ID" value="CEK56341.1"/>
    <property type="molecule type" value="Transcribed_RNA"/>
</dbReference>